<comment type="caution">
    <text evidence="1">The sequence shown here is derived from an EMBL/GenBank/DDBJ whole genome shotgun (WGS) entry which is preliminary data.</text>
</comment>
<evidence type="ECO:0000313" key="2">
    <source>
        <dbReference type="Proteomes" id="UP001165289"/>
    </source>
</evidence>
<protein>
    <recommendedName>
        <fullName evidence="3">MULE transposase domain-containing protein</fullName>
    </recommendedName>
</protein>
<organism evidence="1 2">
    <name type="scientific">Oopsacas minuta</name>
    <dbReference type="NCBI Taxonomy" id="111878"/>
    <lineage>
        <taxon>Eukaryota</taxon>
        <taxon>Metazoa</taxon>
        <taxon>Porifera</taxon>
        <taxon>Hexactinellida</taxon>
        <taxon>Hexasterophora</taxon>
        <taxon>Lyssacinosida</taxon>
        <taxon>Leucopsacidae</taxon>
        <taxon>Oopsacas</taxon>
    </lineage>
</organism>
<evidence type="ECO:0000313" key="1">
    <source>
        <dbReference type="EMBL" id="KAI6656231.1"/>
    </source>
</evidence>
<dbReference type="AlphaFoldDB" id="A0AAV7K7N0"/>
<evidence type="ECO:0008006" key="3">
    <source>
        <dbReference type="Google" id="ProtNLM"/>
    </source>
</evidence>
<keyword evidence="2" id="KW-1185">Reference proteome</keyword>
<dbReference type="EMBL" id="JAKMXF010000155">
    <property type="protein sequence ID" value="KAI6656231.1"/>
    <property type="molecule type" value="Genomic_DNA"/>
</dbReference>
<name>A0AAV7K7N0_9METZ</name>
<gene>
    <name evidence="1" type="ORF">LOD99_1564</name>
</gene>
<proteinExistence type="predicted"/>
<sequence>MEIVKRMNEHLHVPDVQATACCGIKVGIKRETRDTHDSSQCIIGEGMLTASEGTAAKLPPVQPTALAELFLPAEYQRTAKEEQFLLYNSGEDDAHRFLIFGTQRTLGMLQQSKICLFVLLPNKTEDTYRRMWEQIRILCPLAQPERMLLDFEKGAINSFEHVCSQTAHGARYSM</sequence>
<accession>A0AAV7K7N0</accession>
<reference evidence="1 2" key="1">
    <citation type="journal article" date="2023" name="BMC Biol.">
        <title>The compact genome of the sponge Oopsacas minuta (Hexactinellida) is lacking key metazoan core genes.</title>
        <authorList>
            <person name="Santini S."/>
            <person name="Schenkelaars Q."/>
            <person name="Jourda C."/>
            <person name="Duchesne M."/>
            <person name="Belahbib H."/>
            <person name="Rocher C."/>
            <person name="Selva M."/>
            <person name="Riesgo A."/>
            <person name="Vervoort M."/>
            <person name="Leys S.P."/>
            <person name="Kodjabachian L."/>
            <person name="Le Bivic A."/>
            <person name="Borchiellini C."/>
            <person name="Claverie J.M."/>
            <person name="Renard E."/>
        </authorList>
    </citation>
    <scope>NUCLEOTIDE SEQUENCE [LARGE SCALE GENOMIC DNA]</scope>
    <source>
        <strain evidence="1">SPO-2</strain>
    </source>
</reference>
<dbReference type="Proteomes" id="UP001165289">
    <property type="component" value="Unassembled WGS sequence"/>
</dbReference>